<dbReference type="Pfam" id="PF00528">
    <property type="entry name" value="BPD_transp_1"/>
    <property type="match status" value="1"/>
</dbReference>
<comment type="caution">
    <text evidence="10">The sequence shown here is derived from an EMBL/GenBank/DDBJ whole genome shotgun (WGS) entry which is preliminary data.</text>
</comment>
<evidence type="ECO:0000256" key="7">
    <source>
        <dbReference type="RuleBase" id="RU363032"/>
    </source>
</evidence>
<feature type="compositionally biased region" description="Basic and acidic residues" evidence="8">
    <location>
        <begin position="14"/>
        <end position="30"/>
    </location>
</feature>
<dbReference type="AlphaFoldDB" id="A0A7X4GYM9"/>
<keyword evidence="4 7" id="KW-0812">Transmembrane</keyword>
<evidence type="ECO:0000313" key="10">
    <source>
        <dbReference type="EMBL" id="MYM72087.1"/>
    </source>
</evidence>
<sequence>MSSQLAASPTEAATAHRDATRDTTPARDRGSAAAGSAAAADAGTVAVASPDPTFGVSMPGAAGGRWRRALLGLLLPVAVLVVVELSVRGGLIPANMLPAPSQILDTLRDLGAQGLAGHIVASTLRVVAAFAAGAVLAVLLGAAVGLSRHAEAILDPSFQALRAIPSLAWVPLLLLWLGIDEAPKIVLIAIGAFFPVYMGVASGIRGVDRKLIEVARLYRLSNVALTRRVLLPAALPAILTGLRNGLSLAWMFMVAAELIAASKGLGYLLSDGRETSRADIVLAAIFLLAILGKISDSLMAAIEKRSLAWRDSYA</sequence>
<dbReference type="EMBL" id="WWCR01000005">
    <property type="protein sequence ID" value="MYM72087.1"/>
    <property type="molecule type" value="Genomic_DNA"/>
</dbReference>
<feature type="transmembrane region" description="Helical" evidence="7">
    <location>
        <begin position="69"/>
        <end position="87"/>
    </location>
</feature>
<dbReference type="PANTHER" id="PTHR30151:SF39">
    <property type="entry name" value="ABC TRANSPORTER PERMEASE PROTEIN"/>
    <property type="match status" value="1"/>
</dbReference>
<dbReference type="GO" id="GO:0042918">
    <property type="term" value="P:alkanesulfonate transmembrane transport"/>
    <property type="evidence" value="ECO:0007669"/>
    <property type="project" value="UniProtKB-ARBA"/>
</dbReference>
<dbReference type="Proteomes" id="UP000469734">
    <property type="component" value="Unassembled WGS sequence"/>
</dbReference>
<dbReference type="PROSITE" id="PS50928">
    <property type="entry name" value="ABC_TM1"/>
    <property type="match status" value="1"/>
</dbReference>
<evidence type="ECO:0000256" key="3">
    <source>
        <dbReference type="ARBA" id="ARBA00022475"/>
    </source>
</evidence>
<dbReference type="GO" id="GO:0010438">
    <property type="term" value="P:cellular response to sulfur starvation"/>
    <property type="evidence" value="ECO:0007669"/>
    <property type="project" value="TreeGrafter"/>
</dbReference>
<evidence type="ECO:0000259" key="9">
    <source>
        <dbReference type="PROSITE" id="PS50928"/>
    </source>
</evidence>
<dbReference type="Gene3D" id="1.10.3720.10">
    <property type="entry name" value="MetI-like"/>
    <property type="match status" value="1"/>
</dbReference>
<dbReference type="InterPro" id="IPR000515">
    <property type="entry name" value="MetI-like"/>
</dbReference>
<feature type="transmembrane region" description="Helical" evidence="7">
    <location>
        <begin position="185"/>
        <end position="204"/>
    </location>
</feature>
<accession>A0A7X4GYM9</accession>
<dbReference type="FunFam" id="1.10.3720.10:FF:000003">
    <property type="entry name" value="Aliphatic sulfonate ABC transporter permease"/>
    <property type="match status" value="1"/>
</dbReference>
<evidence type="ECO:0000256" key="2">
    <source>
        <dbReference type="ARBA" id="ARBA00022448"/>
    </source>
</evidence>
<gene>
    <name evidence="10" type="ORF">GTP56_07740</name>
</gene>
<comment type="subcellular location">
    <subcellularLocation>
        <location evidence="1 7">Cell membrane</location>
        <topology evidence="1 7">Multi-pass membrane protein</topology>
    </subcellularLocation>
</comment>
<evidence type="ECO:0000313" key="11">
    <source>
        <dbReference type="Proteomes" id="UP000469734"/>
    </source>
</evidence>
<protein>
    <submittedName>
        <fullName evidence="10">ABC transporter permease subunit</fullName>
    </submittedName>
</protein>
<feature type="transmembrane region" description="Helical" evidence="7">
    <location>
        <begin position="126"/>
        <end position="147"/>
    </location>
</feature>
<feature type="region of interest" description="Disordered" evidence="8">
    <location>
        <begin position="1"/>
        <end position="37"/>
    </location>
</feature>
<keyword evidence="2 7" id="KW-0813">Transport</keyword>
<feature type="transmembrane region" description="Helical" evidence="7">
    <location>
        <begin position="248"/>
        <end position="269"/>
    </location>
</feature>
<proteinExistence type="inferred from homology"/>
<evidence type="ECO:0000256" key="4">
    <source>
        <dbReference type="ARBA" id="ARBA00022692"/>
    </source>
</evidence>
<feature type="transmembrane region" description="Helical" evidence="7">
    <location>
        <begin position="225"/>
        <end position="242"/>
    </location>
</feature>
<dbReference type="CDD" id="cd06261">
    <property type="entry name" value="TM_PBP2"/>
    <property type="match status" value="1"/>
</dbReference>
<dbReference type="SUPFAM" id="SSF161098">
    <property type="entry name" value="MetI-like"/>
    <property type="match status" value="1"/>
</dbReference>
<name>A0A7X4GYM9_9BURK</name>
<evidence type="ECO:0000256" key="1">
    <source>
        <dbReference type="ARBA" id="ARBA00004651"/>
    </source>
</evidence>
<keyword evidence="6 7" id="KW-0472">Membrane</keyword>
<keyword evidence="5 7" id="KW-1133">Transmembrane helix</keyword>
<feature type="domain" description="ABC transmembrane type-1" evidence="9">
    <location>
        <begin position="119"/>
        <end position="299"/>
    </location>
</feature>
<evidence type="ECO:0000256" key="8">
    <source>
        <dbReference type="SAM" id="MobiDB-lite"/>
    </source>
</evidence>
<comment type="similarity">
    <text evidence="7">Belongs to the binding-protein-dependent transport system permease family.</text>
</comment>
<dbReference type="GO" id="GO:0005886">
    <property type="term" value="C:plasma membrane"/>
    <property type="evidence" value="ECO:0007669"/>
    <property type="project" value="UniProtKB-SubCell"/>
</dbReference>
<evidence type="ECO:0000256" key="5">
    <source>
        <dbReference type="ARBA" id="ARBA00022989"/>
    </source>
</evidence>
<keyword evidence="3" id="KW-1003">Cell membrane</keyword>
<feature type="transmembrane region" description="Helical" evidence="7">
    <location>
        <begin position="281"/>
        <end position="302"/>
    </location>
</feature>
<feature type="transmembrane region" description="Helical" evidence="7">
    <location>
        <begin position="159"/>
        <end position="179"/>
    </location>
</feature>
<evidence type="ECO:0000256" key="6">
    <source>
        <dbReference type="ARBA" id="ARBA00023136"/>
    </source>
</evidence>
<dbReference type="PANTHER" id="PTHR30151">
    <property type="entry name" value="ALKANE SULFONATE ABC TRANSPORTER-RELATED, MEMBRANE SUBUNIT"/>
    <property type="match status" value="1"/>
</dbReference>
<organism evidence="10 11">
    <name type="scientific">Duganella margarita</name>
    <dbReference type="NCBI Taxonomy" id="2692170"/>
    <lineage>
        <taxon>Bacteria</taxon>
        <taxon>Pseudomonadati</taxon>
        <taxon>Pseudomonadota</taxon>
        <taxon>Betaproteobacteria</taxon>
        <taxon>Burkholderiales</taxon>
        <taxon>Oxalobacteraceae</taxon>
        <taxon>Telluria group</taxon>
        <taxon>Duganella</taxon>
    </lineage>
</organism>
<reference evidence="10 11" key="1">
    <citation type="submission" date="2019-12" db="EMBL/GenBank/DDBJ databases">
        <title>Novel species isolated from a subtropical stream in China.</title>
        <authorList>
            <person name="Lu H."/>
        </authorList>
    </citation>
    <scope>NUCLEOTIDE SEQUENCE [LARGE SCALE GENOMIC DNA]</scope>
    <source>
        <strain evidence="10 11">FT134W</strain>
    </source>
</reference>
<dbReference type="InterPro" id="IPR035906">
    <property type="entry name" value="MetI-like_sf"/>
</dbReference>